<protein>
    <submittedName>
        <fullName evidence="1">Uncharacterized protein</fullName>
    </submittedName>
</protein>
<dbReference type="EMBL" id="CP027860">
    <property type="protein sequence ID" value="AVP97121.1"/>
    <property type="molecule type" value="Genomic_DNA"/>
</dbReference>
<dbReference type="Proteomes" id="UP000241074">
    <property type="component" value="Chromosome"/>
</dbReference>
<sequence length="334" mass="37705">MDESADSRVRKYACIGLTREHTTKLGAMIDLLQPRLSCRWHHSTQADAHLVFCPDTFAETIRSRLHIDQKTVTVWHDEQPVRSASLQIEWPFRMAPILQLLSEFESDALLNGASAHFAANMAQRPAHDDLFEVLKSWLKLRTPSHWYQTAARSGARLWIHSGTLQCAVSPPQALNLPEHWSHWSTPLPVDADLTPSGSTTSLYQLVWALIDEPNLTLPDWIYRDGLQIRLTAWPDLGEVLAPHWQIKLASLLSVGFSRIDELAHRTHRSAHDIAAFATICDVFGLVEQQLIPTAHNAQAPHRPTLVEQVVRAPPAMSFMGLIRTIRDRLYGSAR</sequence>
<evidence type="ECO:0000313" key="1">
    <source>
        <dbReference type="EMBL" id="AVP97121.1"/>
    </source>
</evidence>
<evidence type="ECO:0000313" key="2">
    <source>
        <dbReference type="Proteomes" id="UP000241074"/>
    </source>
</evidence>
<accession>A0A2P1PQK4</accession>
<dbReference type="AlphaFoldDB" id="A0A2P1PQK4"/>
<name>A0A2P1PQK4_9GAMM</name>
<reference evidence="1 2" key="1">
    <citation type="submission" date="2018-03" db="EMBL/GenBank/DDBJ databases">
        <title>Ahniella affigens gen. nov., sp. nov., a gammaproteobacterium isolated from sandy soil near a stream.</title>
        <authorList>
            <person name="Ko Y."/>
            <person name="Kim J.-H."/>
        </authorList>
    </citation>
    <scope>NUCLEOTIDE SEQUENCE [LARGE SCALE GENOMIC DNA]</scope>
    <source>
        <strain evidence="1 2">D13</strain>
    </source>
</reference>
<keyword evidence="2" id="KW-1185">Reference proteome</keyword>
<dbReference type="KEGG" id="xba:C7S18_07910"/>
<gene>
    <name evidence="1" type="ORF">C7S18_07910</name>
</gene>
<proteinExistence type="predicted"/>
<organism evidence="1 2">
    <name type="scientific">Ahniella affigens</name>
    <dbReference type="NCBI Taxonomy" id="2021234"/>
    <lineage>
        <taxon>Bacteria</taxon>
        <taxon>Pseudomonadati</taxon>
        <taxon>Pseudomonadota</taxon>
        <taxon>Gammaproteobacteria</taxon>
        <taxon>Lysobacterales</taxon>
        <taxon>Rhodanobacteraceae</taxon>
        <taxon>Ahniella</taxon>
    </lineage>
</organism>
<reference evidence="1 2" key="2">
    <citation type="submission" date="2018-03" db="EMBL/GenBank/DDBJ databases">
        <authorList>
            <person name="Keele B.F."/>
        </authorList>
    </citation>
    <scope>NUCLEOTIDE SEQUENCE [LARGE SCALE GENOMIC DNA]</scope>
    <source>
        <strain evidence="1 2">D13</strain>
    </source>
</reference>